<organism evidence="2 3">
    <name type="scientific">Pseudoalteromonas aliena</name>
    <dbReference type="NCBI Taxonomy" id="247523"/>
    <lineage>
        <taxon>Bacteria</taxon>
        <taxon>Pseudomonadati</taxon>
        <taxon>Pseudomonadota</taxon>
        <taxon>Gammaproteobacteria</taxon>
        <taxon>Alteromonadales</taxon>
        <taxon>Pseudoalteromonadaceae</taxon>
        <taxon>Pseudoalteromonas</taxon>
    </lineage>
</organism>
<dbReference type="Proteomes" id="UP000188243">
    <property type="component" value="Chromosome"/>
</dbReference>
<name>A0A1Q2H2B0_9GAMM</name>
<dbReference type="Pfam" id="PF12902">
    <property type="entry name" value="Ferritin-like"/>
    <property type="match status" value="1"/>
</dbReference>
<sequence length="709" mass="77577">MQQEATLKLKNRDISYLEADLACVKAIAQATVNVELFTIPLYMVSLYSIQGMHQINSAGSKLYTGRWWPGSGATPATEKKPLTTNENVFNKVYSVFIEEMLHLQLASNMASTIGVTPIFTSKALQSDDYGWHCYKPSSTQIPHILDFTDWKGKDPDLSKLTVELRAMNEAQVDLFLAIEEKAERGREMLSNPSVKRKNGDVGTKYFEAAPFNWFSSSMGETDLPLFGSIGHMYLCYWDYLEITYSDGSHLLSHLISSPEDNSLQRDQFNNAPPREAKQYPGIQTEIESATKNLNNVKLQLINNINAITDQGEGDDVVKTIIERWVTEPWAVSFQKAQIKKAGMLGTVQSKFQPSKEGLIKDYPGYDDQGNPTTAASGSAQARFDNGGKDHFELFDEVKSLIAKDDYITWDVWHKNNLDKPWKASMLGSDGAPNLPKTTDIAEALNRLGSASEIDNTFTIFSSSAVGTIKGITTSLNKYWADPKSQFPSPAMGGSGDRVSICWAVTGRCPDLVTGIENQQKHQLYHACQGMAIDESSGDDKNACASELAYHSCKGSNDCKTQGGCGFVQSATGGGNCSSSAAAGLKSAPADNLCGSFGGCAVPISASQLYPTQSDENYEMQLYKFGDAPNFHAEKIKWPELVARDMLPPAVVEKNSMPYQPGEAVYDVAWRSYCAAKGLVKAQGSGHNKSIHIPSPPTPSDIRLVLPPST</sequence>
<evidence type="ECO:0000313" key="3">
    <source>
        <dbReference type="Proteomes" id="UP000188243"/>
    </source>
</evidence>
<evidence type="ECO:0000259" key="1">
    <source>
        <dbReference type="Pfam" id="PF12902"/>
    </source>
</evidence>
<dbReference type="AlphaFoldDB" id="A0A1Q2H2B0"/>
<dbReference type="KEGG" id="paln:B0W48_18035"/>
<evidence type="ECO:0000313" key="2">
    <source>
        <dbReference type="EMBL" id="AQQ01507.1"/>
    </source>
</evidence>
<dbReference type="EMBL" id="CP019628">
    <property type="protein sequence ID" value="AQQ01507.1"/>
    <property type="molecule type" value="Genomic_DNA"/>
</dbReference>
<dbReference type="InterPro" id="IPR026820">
    <property type="entry name" value="VioB/RebD_dom"/>
</dbReference>
<accession>A0A1Q2H2B0</accession>
<proteinExistence type="predicted"/>
<dbReference type="RefSeq" id="WP_077538142.1">
    <property type="nucleotide sequence ID" value="NZ_CP019628.1"/>
</dbReference>
<feature type="domain" description="Iminophenyl-pyruvate dimer synthase" evidence="1">
    <location>
        <begin position="29"/>
        <end position="316"/>
    </location>
</feature>
<protein>
    <recommendedName>
        <fullName evidence="1">Iminophenyl-pyruvate dimer synthase domain-containing protein</fullName>
    </recommendedName>
</protein>
<reference evidence="2 3" key="1">
    <citation type="submission" date="2017-02" db="EMBL/GenBank/DDBJ databases">
        <title>Complete genome sequence of the cold-active Pseudoalteromonas aliena strain EH1 isolated from Arctic seawater.</title>
        <authorList>
            <person name="Kim E."/>
            <person name="Heo E."/>
            <person name="Kim H."/>
            <person name="Kim D."/>
        </authorList>
    </citation>
    <scope>NUCLEOTIDE SEQUENCE [LARGE SCALE GENOMIC DNA]</scope>
    <source>
        <strain evidence="2 3">EH1</strain>
    </source>
</reference>
<gene>
    <name evidence="2" type="ORF">B0W48_18035</name>
</gene>
<dbReference type="STRING" id="247523.B0W48_18035"/>
<dbReference type="Gene3D" id="1.20.1260.10">
    <property type="match status" value="1"/>
</dbReference>
<dbReference type="InterPro" id="IPR012347">
    <property type="entry name" value="Ferritin-like"/>
</dbReference>